<evidence type="ECO:0000256" key="1">
    <source>
        <dbReference type="SAM" id="MobiDB-lite"/>
    </source>
</evidence>
<evidence type="ECO:0000313" key="3">
    <source>
        <dbReference type="Proteomes" id="UP000281553"/>
    </source>
</evidence>
<gene>
    <name evidence="2" type="ORF">DILT_LOCUS6517</name>
</gene>
<dbReference type="Proteomes" id="UP000281553">
    <property type="component" value="Unassembled WGS sequence"/>
</dbReference>
<evidence type="ECO:0000313" key="2">
    <source>
        <dbReference type="EMBL" id="VDN10686.1"/>
    </source>
</evidence>
<name>A0A3P7NYM7_DIBLA</name>
<sequence length="183" mass="20852">MESSPVSIVPASLEPSRPTLLDANQPDADAVATNATKQNDGEESDEAQTQADFEESEREEAAIRSILDQQSIIQFRQYAQEQHPKEPEKQEELIAQMQEQYFQYYIENVQQSQAIHQQRQIEQLIDLQKASRAEAAANGKELSPEDEDAIVEDFFALIKAVYPPQAFQDDAYARPRRRNPTNE</sequence>
<protein>
    <submittedName>
        <fullName evidence="2">Uncharacterized protein</fullName>
    </submittedName>
</protein>
<dbReference type="AlphaFoldDB" id="A0A3P7NYM7"/>
<proteinExistence type="predicted"/>
<feature type="region of interest" description="Disordered" evidence="1">
    <location>
        <begin position="1"/>
        <end position="61"/>
    </location>
</feature>
<reference evidence="2 3" key="1">
    <citation type="submission" date="2018-11" db="EMBL/GenBank/DDBJ databases">
        <authorList>
            <consortium name="Pathogen Informatics"/>
        </authorList>
    </citation>
    <scope>NUCLEOTIDE SEQUENCE [LARGE SCALE GENOMIC DNA]</scope>
</reference>
<dbReference type="EMBL" id="UYRU01049718">
    <property type="protein sequence ID" value="VDN10686.1"/>
    <property type="molecule type" value="Genomic_DNA"/>
</dbReference>
<keyword evidence="3" id="KW-1185">Reference proteome</keyword>
<accession>A0A3P7NYM7</accession>
<feature type="compositionally biased region" description="Acidic residues" evidence="1">
    <location>
        <begin position="41"/>
        <end position="58"/>
    </location>
</feature>
<organism evidence="2 3">
    <name type="scientific">Dibothriocephalus latus</name>
    <name type="common">Fish tapeworm</name>
    <name type="synonym">Diphyllobothrium latum</name>
    <dbReference type="NCBI Taxonomy" id="60516"/>
    <lineage>
        <taxon>Eukaryota</taxon>
        <taxon>Metazoa</taxon>
        <taxon>Spiralia</taxon>
        <taxon>Lophotrochozoa</taxon>
        <taxon>Platyhelminthes</taxon>
        <taxon>Cestoda</taxon>
        <taxon>Eucestoda</taxon>
        <taxon>Diphyllobothriidea</taxon>
        <taxon>Diphyllobothriidae</taxon>
        <taxon>Dibothriocephalus</taxon>
    </lineage>
</organism>